<feature type="repeat" description="ANK" evidence="3">
    <location>
        <begin position="106"/>
        <end position="132"/>
    </location>
</feature>
<reference evidence="5" key="1">
    <citation type="submission" date="2023-06" db="EMBL/GenBank/DDBJ databases">
        <title>Genome-scale phylogeny and comparative genomics of the fungal order Sordariales.</title>
        <authorList>
            <consortium name="Lawrence Berkeley National Laboratory"/>
            <person name="Hensen N."/>
            <person name="Bonometti L."/>
            <person name="Westerberg I."/>
            <person name="Brannstrom I.O."/>
            <person name="Guillou S."/>
            <person name="Cros-Aarteil S."/>
            <person name="Calhoun S."/>
            <person name="Haridas S."/>
            <person name="Kuo A."/>
            <person name="Mondo S."/>
            <person name="Pangilinan J."/>
            <person name="Riley R."/>
            <person name="LaButti K."/>
            <person name="Andreopoulos B."/>
            <person name="Lipzen A."/>
            <person name="Chen C."/>
            <person name="Yanf M."/>
            <person name="Daum C."/>
            <person name="Ng V."/>
            <person name="Clum A."/>
            <person name="Steindorff A."/>
            <person name="Ohm R."/>
            <person name="Martin F."/>
            <person name="Silar P."/>
            <person name="Natvig D."/>
            <person name="Lalanne C."/>
            <person name="Gautier V."/>
            <person name="Ament-velasquez S.L."/>
            <person name="Kruys A."/>
            <person name="Hutchinson M.I."/>
            <person name="Powell A.J."/>
            <person name="Barry K."/>
            <person name="Miller A.N."/>
            <person name="Grigoriev I.V."/>
            <person name="Debuchy R."/>
            <person name="Gladieux P."/>
            <person name="Thoren M.H."/>
            <person name="Johannesson H."/>
        </authorList>
    </citation>
    <scope>NUCLEOTIDE SEQUENCE</scope>
    <source>
        <strain evidence="5">SMH3187-1</strain>
    </source>
</reference>
<dbReference type="GO" id="GO:0005634">
    <property type="term" value="C:nucleus"/>
    <property type="evidence" value="ECO:0007669"/>
    <property type="project" value="TreeGrafter"/>
</dbReference>
<proteinExistence type="predicted"/>
<comment type="caution">
    <text evidence="5">The sequence shown here is derived from an EMBL/GenBank/DDBJ whole genome shotgun (WGS) entry which is preliminary data.</text>
</comment>
<dbReference type="PROSITE" id="PS50088">
    <property type="entry name" value="ANK_REPEAT"/>
    <property type="match status" value="1"/>
</dbReference>
<evidence type="ECO:0000256" key="4">
    <source>
        <dbReference type="SAM" id="Coils"/>
    </source>
</evidence>
<protein>
    <recommendedName>
        <fullName evidence="7">Ankyrin</fullName>
    </recommendedName>
</protein>
<evidence type="ECO:0000256" key="1">
    <source>
        <dbReference type="ARBA" id="ARBA00022737"/>
    </source>
</evidence>
<dbReference type="Gene3D" id="1.25.40.20">
    <property type="entry name" value="Ankyrin repeat-containing domain"/>
    <property type="match status" value="2"/>
</dbReference>
<keyword evidence="1" id="KW-0677">Repeat</keyword>
<dbReference type="Pfam" id="PF00023">
    <property type="entry name" value="Ank"/>
    <property type="match status" value="1"/>
</dbReference>
<keyword evidence="6" id="KW-1185">Reference proteome</keyword>
<dbReference type="InterPro" id="IPR036770">
    <property type="entry name" value="Ankyrin_rpt-contain_sf"/>
</dbReference>
<evidence type="ECO:0000256" key="3">
    <source>
        <dbReference type="PROSITE-ProRule" id="PRU00023"/>
    </source>
</evidence>
<evidence type="ECO:0000313" key="5">
    <source>
        <dbReference type="EMBL" id="KAK0754387.1"/>
    </source>
</evidence>
<accession>A0AA40FB57</accession>
<dbReference type="Proteomes" id="UP001172155">
    <property type="component" value="Unassembled WGS sequence"/>
</dbReference>
<dbReference type="GO" id="GO:0005737">
    <property type="term" value="C:cytoplasm"/>
    <property type="evidence" value="ECO:0007669"/>
    <property type="project" value="TreeGrafter"/>
</dbReference>
<dbReference type="InterPro" id="IPR002110">
    <property type="entry name" value="Ankyrin_rpt"/>
</dbReference>
<dbReference type="SMART" id="SM00248">
    <property type="entry name" value="ANK"/>
    <property type="match status" value="3"/>
</dbReference>
<dbReference type="AlphaFoldDB" id="A0AA40FB57"/>
<dbReference type="PROSITE" id="PS50297">
    <property type="entry name" value="ANK_REP_REGION"/>
    <property type="match status" value="1"/>
</dbReference>
<dbReference type="InterPro" id="IPR050745">
    <property type="entry name" value="Multifunctional_regulatory"/>
</dbReference>
<organism evidence="5 6">
    <name type="scientific">Schizothecium vesticola</name>
    <dbReference type="NCBI Taxonomy" id="314040"/>
    <lineage>
        <taxon>Eukaryota</taxon>
        <taxon>Fungi</taxon>
        <taxon>Dikarya</taxon>
        <taxon>Ascomycota</taxon>
        <taxon>Pezizomycotina</taxon>
        <taxon>Sordariomycetes</taxon>
        <taxon>Sordariomycetidae</taxon>
        <taxon>Sordariales</taxon>
        <taxon>Schizotheciaceae</taxon>
        <taxon>Schizothecium</taxon>
    </lineage>
</organism>
<dbReference type="EMBL" id="JAUKUD010000001">
    <property type="protein sequence ID" value="KAK0754387.1"/>
    <property type="molecule type" value="Genomic_DNA"/>
</dbReference>
<evidence type="ECO:0000313" key="6">
    <source>
        <dbReference type="Proteomes" id="UP001172155"/>
    </source>
</evidence>
<keyword evidence="4" id="KW-0175">Coiled coil</keyword>
<dbReference type="PANTHER" id="PTHR24189:SF71">
    <property type="entry name" value="ANKYRIN REPEAT DOMAIN 39"/>
    <property type="match status" value="1"/>
</dbReference>
<name>A0AA40FB57_9PEZI</name>
<gene>
    <name evidence="5" type="ORF">B0T18DRAFT_424783</name>
</gene>
<evidence type="ECO:0000256" key="2">
    <source>
        <dbReference type="ARBA" id="ARBA00023043"/>
    </source>
</evidence>
<sequence length="485" mass="54509">MRTFEDLPNEMLMEIWKHLVDRPGEVGMLNDCANFARTCQINHRIGWPFLYKVDAQSPRPLAMAFGAANGRIATMEKALASGADVNQLTDGFQKMAETDDEDSFDEYAAPLHFAAKNDEYTAAEWLLSHGADWPTISGRHNDLISRPACSIPMPPMAYFREFSTSDRSGTFLSDKARLLRLLLARNKAENLFNINSYVAGQQTMLMYLVMGSRCISSPEMVRDLLSYGADPDWQCLQVDGGFTALHCAVRESVLYHDASKFRIARMQVTEYAESLLRLGPANRPASLAIEDAQGYTPLETLHSLASMYLKEFGAPSGELQADGLDFDLLSPYELNKLSADQPQRVKRAIMFIKVLSRVAHEEELITTDQFVDHLARASVYHEILADLEAAAAKEKLRLDKMKLIQIMVAGERSKRKQGAKTLKEELDELEKEGLAATTQKEKLRKSLAFLRLSEQRPGELAKSWDSWAFRGNMAETLGIPSYFDM</sequence>
<dbReference type="SUPFAM" id="SSF48403">
    <property type="entry name" value="Ankyrin repeat"/>
    <property type="match status" value="1"/>
</dbReference>
<feature type="coiled-coil region" evidence="4">
    <location>
        <begin position="384"/>
        <end position="446"/>
    </location>
</feature>
<dbReference type="PANTHER" id="PTHR24189">
    <property type="entry name" value="MYOTROPHIN"/>
    <property type="match status" value="1"/>
</dbReference>
<evidence type="ECO:0008006" key="7">
    <source>
        <dbReference type="Google" id="ProtNLM"/>
    </source>
</evidence>
<keyword evidence="2 3" id="KW-0040">ANK repeat</keyword>